<organism evidence="1 2">
    <name type="scientific">Pristionchus mayeri</name>
    <dbReference type="NCBI Taxonomy" id="1317129"/>
    <lineage>
        <taxon>Eukaryota</taxon>
        <taxon>Metazoa</taxon>
        <taxon>Ecdysozoa</taxon>
        <taxon>Nematoda</taxon>
        <taxon>Chromadorea</taxon>
        <taxon>Rhabditida</taxon>
        <taxon>Rhabditina</taxon>
        <taxon>Diplogasteromorpha</taxon>
        <taxon>Diplogasteroidea</taxon>
        <taxon>Neodiplogasteridae</taxon>
        <taxon>Pristionchus</taxon>
    </lineage>
</organism>
<dbReference type="Proteomes" id="UP001328107">
    <property type="component" value="Unassembled WGS sequence"/>
</dbReference>
<protein>
    <submittedName>
        <fullName evidence="1">Uncharacterized protein</fullName>
    </submittedName>
</protein>
<comment type="caution">
    <text evidence="1">The sequence shown here is derived from an EMBL/GenBank/DDBJ whole genome shotgun (WGS) entry which is preliminary data.</text>
</comment>
<dbReference type="AlphaFoldDB" id="A0AAN5CXD8"/>
<sequence length="88" mass="10116">FLRECTGVLDTDNRWTWESCESEAPLGVHRYMCGSKYEIVSGATSRCAIGFNSTQYDCIKWNQNYGWIDEISDPNHTMRIDLGMQSLL</sequence>
<name>A0AAN5CXD8_9BILA</name>
<proteinExistence type="predicted"/>
<evidence type="ECO:0000313" key="2">
    <source>
        <dbReference type="Proteomes" id="UP001328107"/>
    </source>
</evidence>
<reference evidence="2" key="1">
    <citation type="submission" date="2022-10" db="EMBL/GenBank/DDBJ databases">
        <title>Genome assembly of Pristionchus species.</title>
        <authorList>
            <person name="Yoshida K."/>
            <person name="Sommer R.J."/>
        </authorList>
    </citation>
    <scope>NUCLEOTIDE SEQUENCE [LARGE SCALE GENOMIC DNA]</scope>
    <source>
        <strain evidence="2">RS5460</strain>
    </source>
</reference>
<dbReference type="EMBL" id="BTRK01000005">
    <property type="protein sequence ID" value="GMR51772.1"/>
    <property type="molecule type" value="Genomic_DNA"/>
</dbReference>
<feature type="non-terminal residue" evidence="1">
    <location>
        <position position="1"/>
    </location>
</feature>
<accession>A0AAN5CXD8</accession>
<evidence type="ECO:0000313" key="1">
    <source>
        <dbReference type="EMBL" id="GMR51772.1"/>
    </source>
</evidence>
<gene>
    <name evidence="1" type="ORF">PMAYCL1PPCAC_21967</name>
</gene>
<feature type="non-terminal residue" evidence="1">
    <location>
        <position position="88"/>
    </location>
</feature>
<keyword evidence="2" id="KW-1185">Reference proteome</keyword>